<dbReference type="HOGENOM" id="CLU_1448179_0_0_1"/>
<keyword evidence="3" id="KW-1185">Reference proteome</keyword>
<dbReference type="EMBL" id="DS995899">
    <property type="protein sequence ID" value="EEA27020.1"/>
    <property type="molecule type" value="Genomic_DNA"/>
</dbReference>
<keyword evidence="1" id="KW-1133">Transmembrane helix</keyword>
<sequence>MAPKAAPATAIKDPSRMLPALLPVVFVGMAAPLVLVSLLPTGEGIDGAGVVAGREVLPSEDVTRMAVAPVELSVELPVGDTETVPVNVAEEAETEAVVEVADVKTIVEVAETDAMVADTACGGVQQERYEVVRTAVPVLGRSSTTTAIERITYFAGIWIVPVHNPVGAMGEAVGSTVGEDCCYEHEQ</sequence>
<dbReference type="AlphaFoldDB" id="B6Q336"/>
<dbReference type="Proteomes" id="UP000001294">
    <property type="component" value="Unassembled WGS sequence"/>
</dbReference>
<organism evidence="2 3">
    <name type="scientific">Talaromyces marneffei (strain ATCC 18224 / CBS 334.59 / QM 7333)</name>
    <name type="common">Penicillium marneffei</name>
    <dbReference type="NCBI Taxonomy" id="441960"/>
    <lineage>
        <taxon>Eukaryota</taxon>
        <taxon>Fungi</taxon>
        <taxon>Dikarya</taxon>
        <taxon>Ascomycota</taxon>
        <taxon>Pezizomycotina</taxon>
        <taxon>Eurotiomycetes</taxon>
        <taxon>Eurotiomycetidae</taxon>
        <taxon>Eurotiales</taxon>
        <taxon>Trichocomaceae</taxon>
        <taxon>Talaromyces</taxon>
        <taxon>Talaromyces sect. Talaromyces</taxon>
    </lineage>
</organism>
<keyword evidence="1" id="KW-0812">Transmembrane</keyword>
<accession>B6Q336</accession>
<name>B6Q336_TALMQ</name>
<evidence type="ECO:0000313" key="3">
    <source>
        <dbReference type="Proteomes" id="UP000001294"/>
    </source>
</evidence>
<proteinExistence type="predicted"/>
<evidence type="ECO:0000256" key="1">
    <source>
        <dbReference type="SAM" id="Phobius"/>
    </source>
</evidence>
<feature type="transmembrane region" description="Helical" evidence="1">
    <location>
        <begin position="20"/>
        <end position="39"/>
    </location>
</feature>
<keyword evidence="1" id="KW-0472">Membrane</keyword>
<reference evidence="3" key="1">
    <citation type="journal article" date="2015" name="Genome Announc.">
        <title>Genome sequence of the AIDS-associated pathogen Penicillium marneffei (ATCC18224) and its near taxonomic relative Talaromyces stipitatus (ATCC10500).</title>
        <authorList>
            <person name="Nierman W.C."/>
            <person name="Fedorova-Abrams N.D."/>
            <person name="Andrianopoulos A."/>
        </authorList>
    </citation>
    <scope>NUCLEOTIDE SEQUENCE [LARGE SCALE GENOMIC DNA]</scope>
    <source>
        <strain evidence="3">ATCC 18224 / CBS 334.59 / QM 7333</strain>
    </source>
</reference>
<dbReference type="VEuPathDB" id="FungiDB:PMAA_019230"/>
<gene>
    <name evidence="2" type="ORF">PMAA_019230</name>
</gene>
<protein>
    <submittedName>
        <fullName evidence="2">Uncharacterized protein</fullName>
    </submittedName>
</protein>
<evidence type="ECO:0000313" key="2">
    <source>
        <dbReference type="EMBL" id="EEA27020.1"/>
    </source>
</evidence>